<comment type="caution">
    <text evidence="3">The sequence shown here is derived from an EMBL/GenBank/DDBJ whole genome shotgun (WGS) entry which is preliminary data.</text>
</comment>
<keyword evidence="3" id="KW-0131">Cell cycle</keyword>
<dbReference type="Gene3D" id="3.30.1070.10">
    <property type="entry name" value="Cell division topological specificity factor MinE"/>
    <property type="match status" value="1"/>
</dbReference>
<protein>
    <submittedName>
        <fullName evidence="3">Cell division topological specificity factor MinE</fullName>
    </submittedName>
</protein>
<organism evidence="3 4">
    <name type="scientific">Candidatus Blautia merdavium</name>
    <dbReference type="NCBI Taxonomy" id="2838494"/>
    <lineage>
        <taxon>Bacteria</taxon>
        <taxon>Bacillati</taxon>
        <taxon>Bacillota</taxon>
        <taxon>Clostridia</taxon>
        <taxon>Lachnospirales</taxon>
        <taxon>Lachnospiraceae</taxon>
        <taxon>Blautia</taxon>
    </lineage>
</organism>
<dbReference type="EMBL" id="DWVZ01000078">
    <property type="protein sequence ID" value="HJC63160.1"/>
    <property type="molecule type" value="Genomic_DNA"/>
</dbReference>
<dbReference type="InterPro" id="IPR036707">
    <property type="entry name" value="MinE_sf"/>
</dbReference>
<dbReference type="GO" id="GO:0051301">
    <property type="term" value="P:cell division"/>
    <property type="evidence" value="ECO:0007669"/>
    <property type="project" value="UniProtKB-KW"/>
</dbReference>
<accession>A0A9D2TAC5</accession>
<comment type="similarity">
    <text evidence="1">Belongs to the MinE family.</text>
</comment>
<proteinExistence type="inferred from homology"/>
<comment type="function">
    <text evidence="2">Prevents the cell division inhibition by proteins MinC and MinD at internal division sites while permitting inhibition at polar sites. This ensures cell division at the proper site by restricting the formation of a division septum at the midpoint of the long axis of the cell.</text>
</comment>
<gene>
    <name evidence="3" type="ORF">H9753_06025</name>
</gene>
<dbReference type="InterPro" id="IPR005527">
    <property type="entry name" value="MinE"/>
</dbReference>
<evidence type="ECO:0000256" key="1">
    <source>
        <dbReference type="ARBA" id="ARBA00008168"/>
    </source>
</evidence>
<dbReference type="AlphaFoldDB" id="A0A9D2TAC5"/>
<reference evidence="3" key="2">
    <citation type="submission" date="2021-04" db="EMBL/GenBank/DDBJ databases">
        <authorList>
            <person name="Gilroy R."/>
        </authorList>
    </citation>
    <scope>NUCLEOTIDE SEQUENCE</scope>
    <source>
        <strain evidence="3">ChiBcec2-3848</strain>
    </source>
</reference>
<dbReference type="SUPFAM" id="SSF55229">
    <property type="entry name" value="Cell division protein MinE topological specificity domain"/>
    <property type="match status" value="1"/>
</dbReference>
<evidence type="ECO:0000256" key="2">
    <source>
        <dbReference type="ARBA" id="ARBA00025265"/>
    </source>
</evidence>
<sequence length="86" mass="9964">MRFPGRRSSMVAKDRLKLLLTSERLSCTPQMMAMLQNDMVHAVNKYFAVKEKNVEIRYLKDSATFLARIPLQKDIEDSSPGISCWR</sequence>
<evidence type="ECO:0000313" key="4">
    <source>
        <dbReference type="Proteomes" id="UP000823886"/>
    </source>
</evidence>
<keyword evidence="3" id="KW-0132">Cell division</keyword>
<reference evidence="3" key="1">
    <citation type="journal article" date="2021" name="PeerJ">
        <title>Extensive microbial diversity within the chicken gut microbiome revealed by metagenomics and culture.</title>
        <authorList>
            <person name="Gilroy R."/>
            <person name="Ravi A."/>
            <person name="Getino M."/>
            <person name="Pursley I."/>
            <person name="Horton D.L."/>
            <person name="Alikhan N.F."/>
            <person name="Baker D."/>
            <person name="Gharbi K."/>
            <person name="Hall N."/>
            <person name="Watson M."/>
            <person name="Adriaenssens E.M."/>
            <person name="Foster-Nyarko E."/>
            <person name="Jarju S."/>
            <person name="Secka A."/>
            <person name="Antonio M."/>
            <person name="Oren A."/>
            <person name="Chaudhuri R.R."/>
            <person name="La Ragione R."/>
            <person name="Hildebrand F."/>
            <person name="Pallen M.J."/>
        </authorList>
    </citation>
    <scope>NUCLEOTIDE SEQUENCE</scope>
    <source>
        <strain evidence="3">ChiBcec2-3848</strain>
    </source>
</reference>
<dbReference type="Pfam" id="PF03776">
    <property type="entry name" value="MinE"/>
    <property type="match status" value="1"/>
</dbReference>
<name>A0A9D2TAC5_9FIRM</name>
<dbReference type="Proteomes" id="UP000823886">
    <property type="component" value="Unassembled WGS sequence"/>
</dbReference>
<evidence type="ECO:0000313" key="3">
    <source>
        <dbReference type="EMBL" id="HJC63160.1"/>
    </source>
</evidence>
<dbReference type="GO" id="GO:0032955">
    <property type="term" value="P:regulation of division septum assembly"/>
    <property type="evidence" value="ECO:0007669"/>
    <property type="project" value="InterPro"/>
</dbReference>